<evidence type="ECO:0008006" key="5">
    <source>
        <dbReference type="Google" id="ProtNLM"/>
    </source>
</evidence>
<dbReference type="AlphaFoldDB" id="A0A0G0PF24"/>
<evidence type="ECO:0000313" key="4">
    <source>
        <dbReference type="Proteomes" id="UP000033934"/>
    </source>
</evidence>
<dbReference type="PANTHER" id="PTHR11067:SF9">
    <property type="entry name" value="INOSINE TRIPHOSPHATE PYROPHOSPHATASE"/>
    <property type="match status" value="1"/>
</dbReference>
<accession>A0A0G0PF24</accession>
<sequence>MKLIYVTGNSDKFTHAKEQSARFGIELEQKDLDITEIQSNSISNIAEDKAKKAFDIIHQPLIVSDSGWAIPALNNFPGPYMKYINQWFNAEDFLALMQDKSDRKIVLTHVVALANSQGIKLIEQKIEGYILTKPEGTGLSINRLVVIDGQKHSIAKNNQNNIQ</sequence>
<comment type="similarity">
    <text evidence="1">Belongs to the HAM1 NTPase family.</text>
</comment>
<name>A0A0G0PF24_9BACT</name>
<dbReference type="Gene3D" id="3.90.950.10">
    <property type="match status" value="1"/>
</dbReference>
<dbReference type="Proteomes" id="UP000033934">
    <property type="component" value="Unassembled WGS sequence"/>
</dbReference>
<evidence type="ECO:0000313" key="3">
    <source>
        <dbReference type="EMBL" id="KKQ87886.1"/>
    </source>
</evidence>
<dbReference type="GO" id="GO:0009143">
    <property type="term" value="P:nucleoside triphosphate catabolic process"/>
    <property type="evidence" value="ECO:0007669"/>
    <property type="project" value="InterPro"/>
</dbReference>
<comment type="caution">
    <text evidence="3">The sequence shown here is derived from an EMBL/GenBank/DDBJ whole genome shotgun (WGS) entry which is preliminary data.</text>
</comment>
<reference evidence="3 4" key="1">
    <citation type="journal article" date="2015" name="Nature">
        <title>rRNA introns, odd ribosomes, and small enigmatic genomes across a large radiation of phyla.</title>
        <authorList>
            <person name="Brown C.T."/>
            <person name="Hug L.A."/>
            <person name="Thomas B.C."/>
            <person name="Sharon I."/>
            <person name="Castelle C.J."/>
            <person name="Singh A."/>
            <person name="Wilkins M.J."/>
            <person name="Williams K.H."/>
            <person name="Banfield J.F."/>
        </authorList>
    </citation>
    <scope>NUCLEOTIDE SEQUENCE [LARGE SCALE GENOMIC DNA]</scope>
</reference>
<keyword evidence="2" id="KW-0378">Hydrolase</keyword>
<dbReference type="GO" id="GO:0047429">
    <property type="term" value="F:nucleoside triphosphate diphosphatase activity"/>
    <property type="evidence" value="ECO:0007669"/>
    <property type="project" value="InterPro"/>
</dbReference>
<gene>
    <name evidence="3" type="ORF">UT11_C0045G0012</name>
</gene>
<organism evidence="3 4">
    <name type="scientific">Berkelbacteria bacterium GW2011_GWA2_38_9</name>
    <dbReference type="NCBI Taxonomy" id="1618334"/>
    <lineage>
        <taxon>Bacteria</taxon>
        <taxon>Candidatus Berkelbacteria</taxon>
    </lineage>
</organism>
<dbReference type="InterPro" id="IPR002637">
    <property type="entry name" value="RdgB/HAM1"/>
</dbReference>
<dbReference type="InterPro" id="IPR029001">
    <property type="entry name" value="ITPase-like_fam"/>
</dbReference>
<dbReference type="EMBL" id="LBVO01000045">
    <property type="protein sequence ID" value="KKQ87886.1"/>
    <property type="molecule type" value="Genomic_DNA"/>
</dbReference>
<evidence type="ECO:0000256" key="2">
    <source>
        <dbReference type="ARBA" id="ARBA00022801"/>
    </source>
</evidence>
<dbReference type="Pfam" id="PF01725">
    <property type="entry name" value="Ham1p_like"/>
    <property type="match status" value="1"/>
</dbReference>
<protein>
    <recommendedName>
        <fullName evidence="5">Non-canonical purine NTP pyrophosphatase</fullName>
    </recommendedName>
</protein>
<dbReference type="GO" id="GO:0005737">
    <property type="term" value="C:cytoplasm"/>
    <property type="evidence" value="ECO:0007669"/>
    <property type="project" value="TreeGrafter"/>
</dbReference>
<proteinExistence type="inferred from homology"/>
<feature type="non-terminal residue" evidence="3">
    <location>
        <position position="163"/>
    </location>
</feature>
<evidence type="ECO:0000256" key="1">
    <source>
        <dbReference type="ARBA" id="ARBA00008023"/>
    </source>
</evidence>
<dbReference type="SUPFAM" id="SSF52972">
    <property type="entry name" value="ITPase-like"/>
    <property type="match status" value="1"/>
</dbReference>
<dbReference type="PANTHER" id="PTHR11067">
    <property type="entry name" value="INOSINE TRIPHOSPHATE PYROPHOSPHATASE/HAM1 PROTEIN"/>
    <property type="match status" value="1"/>
</dbReference>